<keyword evidence="3" id="KW-1185">Reference proteome</keyword>
<evidence type="ECO:0000256" key="1">
    <source>
        <dbReference type="SAM" id="MobiDB-lite"/>
    </source>
</evidence>
<name>A0AAV5JZV4_9ROSI</name>
<comment type="caution">
    <text evidence="2">The sequence shown here is derived from an EMBL/GenBank/DDBJ whole genome shotgun (WGS) entry which is preliminary data.</text>
</comment>
<evidence type="ECO:0000313" key="2">
    <source>
        <dbReference type="EMBL" id="GKV18186.1"/>
    </source>
</evidence>
<gene>
    <name evidence="2" type="ORF">SLEP1_g28604</name>
</gene>
<accession>A0AAV5JZV4</accession>
<evidence type="ECO:0000313" key="3">
    <source>
        <dbReference type="Proteomes" id="UP001054252"/>
    </source>
</evidence>
<protein>
    <submittedName>
        <fullName evidence="2">Uncharacterized protein</fullName>
    </submittedName>
</protein>
<organism evidence="2 3">
    <name type="scientific">Rubroshorea leprosula</name>
    <dbReference type="NCBI Taxonomy" id="152421"/>
    <lineage>
        <taxon>Eukaryota</taxon>
        <taxon>Viridiplantae</taxon>
        <taxon>Streptophyta</taxon>
        <taxon>Embryophyta</taxon>
        <taxon>Tracheophyta</taxon>
        <taxon>Spermatophyta</taxon>
        <taxon>Magnoliopsida</taxon>
        <taxon>eudicotyledons</taxon>
        <taxon>Gunneridae</taxon>
        <taxon>Pentapetalae</taxon>
        <taxon>rosids</taxon>
        <taxon>malvids</taxon>
        <taxon>Malvales</taxon>
        <taxon>Dipterocarpaceae</taxon>
        <taxon>Rubroshorea</taxon>
    </lineage>
</organism>
<dbReference type="EMBL" id="BPVZ01000049">
    <property type="protein sequence ID" value="GKV18186.1"/>
    <property type="molecule type" value="Genomic_DNA"/>
</dbReference>
<dbReference type="Proteomes" id="UP001054252">
    <property type="component" value="Unassembled WGS sequence"/>
</dbReference>
<proteinExistence type="predicted"/>
<dbReference type="AlphaFoldDB" id="A0AAV5JZV4"/>
<sequence>MGDICHVPKPGAKQTPYTHGQIPQMHKARNLQCS</sequence>
<feature type="region of interest" description="Disordered" evidence="1">
    <location>
        <begin position="1"/>
        <end position="34"/>
    </location>
</feature>
<reference evidence="2 3" key="1">
    <citation type="journal article" date="2021" name="Commun. Biol.">
        <title>The genome of Shorea leprosula (Dipterocarpaceae) highlights the ecological relevance of drought in aseasonal tropical rainforests.</title>
        <authorList>
            <person name="Ng K.K.S."/>
            <person name="Kobayashi M.J."/>
            <person name="Fawcett J.A."/>
            <person name="Hatakeyama M."/>
            <person name="Paape T."/>
            <person name="Ng C.H."/>
            <person name="Ang C.C."/>
            <person name="Tnah L.H."/>
            <person name="Lee C.T."/>
            <person name="Nishiyama T."/>
            <person name="Sese J."/>
            <person name="O'Brien M.J."/>
            <person name="Copetti D."/>
            <person name="Mohd Noor M.I."/>
            <person name="Ong R.C."/>
            <person name="Putra M."/>
            <person name="Sireger I.Z."/>
            <person name="Indrioko S."/>
            <person name="Kosugi Y."/>
            <person name="Izuno A."/>
            <person name="Isagi Y."/>
            <person name="Lee S.L."/>
            <person name="Shimizu K.K."/>
        </authorList>
    </citation>
    <scope>NUCLEOTIDE SEQUENCE [LARGE SCALE GENOMIC DNA]</scope>
    <source>
        <strain evidence="2">214</strain>
    </source>
</reference>